<evidence type="ECO:0000313" key="2">
    <source>
        <dbReference type="Proteomes" id="UP001190700"/>
    </source>
</evidence>
<sequence length="165" mass="17937">MAKYLRAISCKRAGMKKNSTPNGFKSPRKFIMLSVACASYCTTGAPKCNTGTQTSASRPLQGPEVQSRRALLRLAMGAVNVGAPLSLNVHPAFAKKQEAKVDEYELLMKSLANKGKTPVEDNVLAKYNEVKPNCKEFKIGASSNYAEGTSKFVDCKTSDKRPIDK</sequence>
<gene>
    <name evidence="1" type="ORF">CYMTET_53785</name>
</gene>
<dbReference type="AlphaFoldDB" id="A0AAE0EQ08"/>
<reference evidence="1 2" key="1">
    <citation type="journal article" date="2015" name="Genome Biol. Evol.">
        <title>Comparative Genomics of a Bacterivorous Green Alga Reveals Evolutionary Causalities and Consequences of Phago-Mixotrophic Mode of Nutrition.</title>
        <authorList>
            <person name="Burns J.A."/>
            <person name="Paasch A."/>
            <person name="Narechania A."/>
            <person name="Kim E."/>
        </authorList>
    </citation>
    <scope>NUCLEOTIDE SEQUENCE [LARGE SCALE GENOMIC DNA]</scope>
    <source>
        <strain evidence="1 2">PLY_AMNH</strain>
    </source>
</reference>
<accession>A0AAE0EQ08</accession>
<keyword evidence="2" id="KW-1185">Reference proteome</keyword>
<comment type="caution">
    <text evidence="1">The sequence shown here is derived from an EMBL/GenBank/DDBJ whole genome shotgun (WGS) entry which is preliminary data.</text>
</comment>
<protein>
    <submittedName>
        <fullName evidence="1">Uncharacterized protein</fullName>
    </submittedName>
</protein>
<evidence type="ECO:0000313" key="1">
    <source>
        <dbReference type="EMBL" id="KAK3236049.1"/>
    </source>
</evidence>
<proteinExistence type="predicted"/>
<dbReference type="EMBL" id="LGRX02035167">
    <property type="protein sequence ID" value="KAK3236049.1"/>
    <property type="molecule type" value="Genomic_DNA"/>
</dbReference>
<dbReference type="Proteomes" id="UP001190700">
    <property type="component" value="Unassembled WGS sequence"/>
</dbReference>
<name>A0AAE0EQ08_9CHLO</name>
<organism evidence="1 2">
    <name type="scientific">Cymbomonas tetramitiformis</name>
    <dbReference type="NCBI Taxonomy" id="36881"/>
    <lineage>
        <taxon>Eukaryota</taxon>
        <taxon>Viridiplantae</taxon>
        <taxon>Chlorophyta</taxon>
        <taxon>Pyramimonadophyceae</taxon>
        <taxon>Pyramimonadales</taxon>
        <taxon>Pyramimonadaceae</taxon>
        <taxon>Cymbomonas</taxon>
    </lineage>
</organism>